<dbReference type="SUPFAM" id="SSF53474">
    <property type="entry name" value="alpha/beta-Hydrolases"/>
    <property type="match status" value="1"/>
</dbReference>
<evidence type="ECO:0000313" key="6">
    <source>
        <dbReference type="Proteomes" id="UP000247781"/>
    </source>
</evidence>
<dbReference type="AlphaFoldDB" id="A0A318HMU1"/>
<reference evidence="6" key="1">
    <citation type="submission" date="2018-05" db="EMBL/GenBank/DDBJ databases">
        <authorList>
            <person name="Deangelis K."/>
            <person name="Huntemann M."/>
            <person name="Clum A."/>
            <person name="Pillay M."/>
            <person name="Palaniappan K."/>
            <person name="Varghese N."/>
            <person name="Mikhailova N."/>
            <person name="Stamatis D."/>
            <person name="Reddy T."/>
            <person name="Daum C."/>
            <person name="Shapiro N."/>
            <person name="Ivanova N."/>
            <person name="Kyrpides N."/>
            <person name="Woyke T."/>
        </authorList>
    </citation>
    <scope>NUCLEOTIDE SEQUENCE [LARGE SCALE GENOMIC DNA]</scope>
    <source>
        <strain evidence="6">GAS496</strain>
    </source>
</reference>
<dbReference type="EC" id="3.1.1.-" evidence="3"/>
<gene>
    <name evidence="5" type="ORF">C8E89_101152</name>
</gene>
<evidence type="ECO:0000256" key="2">
    <source>
        <dbReference type="ARBA" id="ARBA00022801"/>
    </source>
</evidence>
<evidence type="ECO:0000259" key="4">
    <source>
        <dbReference type="Pfam" id="PF00135"/>
    </source>
</evidence>
<feature type="domain" description="Carboxylesterase type B" evidence="4">
    <location>
        <begin position="25"/>
        <end position="306"/>
    </location>
</feature>
<reference evidence="5 6" key="2">
    <citation type="submission" date="2018-06" db="EMBL/GenBank/DDBJ databases">
        <title>Sequencing of bacterial isolates from soil warming experiment in Harvard Forest, Massachusetts, USA.</title>
        <authorList>
            <person name="Deangelis K.PhD."/>
        </authorList>
    </citation>
    <scope>NUCLEOTIDE SEQUENCE [LARGE SCALE GENOMIC DNA]</scope>
    <source>
        <strain evidence="5 6">GAS496</strain>
    </source>
</reference>
<evidence type="ECO:0000256" key="1">
    <source>
        <dbReference type="ARBA" id="ARBA00005964"/>
    </source>
</evidence>
<accession>A0A318HMU1</accession>
<dbReference type="InterPro" id="IPR050309">
    <property type="entry name" value="Type-B_Carboxylest/Lipase"/>
</dbReference>
<sequence>MQRRRLDPPAGSLLAEDDGALLHARGIRYGRAARFAAPQPMPPWSDVLDATARGPACPQLPSRLQWVTGPVIDGLALSEDCQVLSVTAPSDANGLPVMVWLHGGAYVSGGGEAPKYDANELARRGRVVVVRVTYRLGVLGYLSPSGVDNLGLLDQVLALKWVRANIGAFGGDPERVTVFGQSAGGDSVHSLLLCQQATGLFQRAIMQSAPIGIRDGRDAMTAAMRSAANAITTGELLDAQTAAAAAAAPFGLIGSMPFGPIMGSDPLPTAADAEHRLADAARRIELLIGYTRNDGAPFVAMNPRAARLKQFGRVGAAVQRIAAAAVTRRVFGRPARQLADAWRRYGGRSATFRVDWSPVRMRACHCIELPLLFDAPAWSDAPMLGGGPIDDRLAETVRRNWAGFAHNGIDGLDSPSLRFG</sequence>
<protein>
    <recommendedName>
        <fullName evidence="3">Carboxylic ester hydrolase</fullName>
        <ecNumber evidence="3">3.1.1.-</ecNumber>
    </recommendedName>
</protein>
<dbReference type="GO" id="GO:0016787">
    <property type="term" value="F:hydrolase activity"/>
    <property type="evidence" value="ECO:0007669"/>
    <property type="project" value="UniProtKB-KW"/>
</dbReference>
<dbReference type="PANTHER" id="PTHR11559">
    <property type="entry name" value="CARBOXYLESTERASE"/>
    <property type="match status" value="1"/>
</dbReference>
<dbReference type="Proteomes" id="UP000247781">
    <property type="component" value="Unassembled WGS sequence"/>
</dbReference>
<comment type="similarity">
    <text evidence="1 3">Belongs to the type-B carboxylesterase/lipase family.</text>
</comment>
<comment type="caution">
    <text evidence="5">The sequence shown here is derived from an EMBL/GenBank/DDBJ whole genome shotgun (WGS) entry which is preliminary data.</text>
</comment>
<name>A0A318HMU1_9MYCO</name>
<dbReference type="Pfam" id="PF00135">
    <property type="entry name" value="COesterase"/>
    <property type="match status" value="1"/>
</dbReference>
<dbReference type="InterPro" id="IPR002018">
    <property type="entry name" value="CarbesteraseB"/>
</dbReference>
<keyword evidence="2 3" id="KW-0378">Hydrolase</keyword>
<dbReference type="InterPro" id="IPR029058">
    <property type="entry name" value="AB_hydrolase_fold"/>
</dbReference>
<dbReference type="Gene3D" id="3.40.50.1820">
    <property type="entry name" value="alpha/beta hydrolase"/>
    <property type="match status" value="1"/>
</dbReference>
<dbReference type="PROSITE" id="PS00122">
    <property type="entry name" value="CARBOXYLESTERASE_B_1"/>
    <property type="match status" value="1"/>
</dbReference>
<organism evidence="5 6">
    <name type="scientific">Mycolicibacterium moriokaense</name>
    <dbReference type="NCBI Taxonomy" id="39691"/>
    <lineage>
        <taxon>Bacteria</taxon>
        <taxon>Bacillati</taxon>
        <taxon>Actinomycetota</taxon>
        <taxon>Actinomycetes</taxon>
        <taxon>Mycobacteriales</taxon>
        <taxon>Mycobacteriaceae</taxon>
        <taxon>Mycolicibacterium</taxon>
    </lineage>
</organism>
<dbReference type="EMBL" id="QJJU01000001">
    <property type="protein sequence ID" value="PXX13004.1"/>
    <property type="molecule type" value="Genomic_DNA"/>
</dbReference>
<evidence type="ECO:0000313" key="5">
    <source>
        <dbReference type="EMBL" id="PXX13004.1"/>
    </source>
</evidence>
<dbReference type="InterPro" id="IPR019826">
    <property type="entry name" value="Carboxylesterase_B_AS"/>
</dbReference>
<keyword evidence="6" id="KW-1185">Reference proteome</keyword>
<dbReference type="RefSeq" id="WP_110314170.1">
    <property type="nucleotide sequence ID" value="NZ_QJJU01000001.1"/>
</dbReference>
<evidence type="ECO:0000256" key="3">
    <source>
        <dbReference type="RuleBase" id="RU361235"/>
    </source>
</evidence>
<dbReference type="OrthoDB" id="3199405at2"/>
<proteinExistence type="inferred from homology"/>